<dbReference type="RefSeq" id="WP_183464015.1">
    <property type="nucleotide sequence ID" value="NZ_JACHWZ010000043.1"/>
</dbReference>
<organism evidence="1 2">
    <name type="scientific">Microbulbifer rhizosphaerae</name>
    <dbReference type="NCBI Taxonomy" id="1562603"/>
    <lineage>
        <taxon>Bacteria</taxon>
        <taxon>Pseudomonadati</taxon>
        <taxon>Pseudomonadota</taxon>
        <taxon>Gammaproteobacteria</taxon>
        <taxon>Cellvibrionales</taxon>
        <taxon>Microbulbiferaceae</taxon>
        <taxon>Microbulbifer</taxon>
    </lineage>
</organism>
<sequence>MKKYYPLLAFLLVIAIASLYGLDHYRELRERQREQTALLLARCVNQGILSLFKLQANDWRARPDFYREQEEKLDAAVAQLPQQLLEGSPFAEWQAAVEICGKLTRHSNLQHRTIFRPLGQFASREMFAPTALKDRRAQGQRRRVIGKLQVSAQAAERYLEDLRTDIRNQVNSGGLSPESREKVRSEIDAQVLDYYRRGNFSPRQVNAHLERVARYYQLLAENPRGYTLRGGSLYFYDKNLRRKIDDLNSAILQGEAEFYANWQQILQHQQVRI</sequence>
<evidence type="ECO:0000313" key="1">
    <source>
        <dbReference type="EMBL" id="MBB3063654.1"/>
    </source>
</evidence>
<proteinExistence type="predicted"/>
<accession>A0A7W4WG70</accession>
<name>A0A7W4WG70_9GAMM</name>
<dbReference type="EMBL" id="JACHWZ010000043">
    <property type="protein sequence ID" value="MBB3063654.1"/>
    <property type="molecule type" value="Genomic_DNA"/>
</dbReference>
<reference evidence="1 2" key="1">
    <citation type="submission" date="2020-08" db="EMBL/GenBank/DDBJ databases">
        <title>Genomic Encyclopedia of Type Strains, Phase III (KMG-III): the genomes of soil and plant-associated and newly described type strains.</title>
        <authorList>
            <person name="Whitman W."/>
        </authorList>
    </citation>
    <scope>NUCLEOTIDE SEQUENCE [LARGE SCALE GENOMIC DNA]</scope>
    <source>
        <strain evidence="1 2">CECT 8799</strain>
    </source>
</reference>
<evidence type="ECO:0000313" key="2">
    <source>
        <dbReference type="Proteomes" id="UP000535937"/>
    </source>
</evidence>
<protein>
    <submittedName>
        <fullName evidence="1">Uncharacterized protein</fullName>
    </submittedName>
</protein>
<keyword evidence="2" id="KW-1185">Reference proteome</keyword>
<dbReference type="Proteomes" id="UP000535937">
    <property type="component" value="Unassembled WGS sequence"/>
</dbReference>
<comment type="caution">
    <text evidence="1">The sequence shown here is derived from an EMBL/GenBank/DDBJ whole genome shotgun (WGS) entry which is preliminary data.</text>
</comment>
<dbReference type="AlphaFoldDB" id="A0A7W4WG70"/>
<gene>
    <name evidence="1" type="ORF">FHS09_004519</name>
</gene>